<sequence length="51" mass="5768">MVKTIDVLLTNLTSSPISLFFLDRSLFCAFSKPGHMGFIWMKAFGIQRSDV</sequence>
<accession>A0A0A9HDZ4</accession>
<protein>
    <submittedName>
        <fullName evidence="1">Uncharacterized protein</fullName>
    </submittedName>
</protein>
<dbReference type="EMBL" id="GBRH01163862">
    <property type="protein sequence ID" value="JAE34034.1"/>
    <property type="molecule type" value="Transcribed_RNA"/>
</dbReference>
<reference evidence="1" key="1">
    <citation type="submission" date="2014-09" db="EMBL/GenBank/DDBJ databases">
        <authorList>
            <person name="Magalhaes I.L.F."/>
            <person name="Oliveira U."/>
            <person name="Santos F.R."/>
            <person name="Vidigal T.H.D.A."/>
            <person name="Brescovit A.D."/>
            <person name="Santos A.J."/>
        </authorList>
    </citation>
    <scope>NUCLEOTIDE SEQUENCE</scope>
    <source>
        <tissue evidence="1">Shoot tissue taken approximately 20 cm above the soil surface</tissue>
    </source>
</reference>
<evidence type="ECO:0000313" key="1">
    <source>
        <dbReference type="EMBL" id="JAE34034.1"/>
    </source>
</evidence>
<reference evidence="1" key="2">
    <citation type="journal article" date="2015" name="Data Brief">
        <title>Shoot transcriptome of the giant reed, Arundo donax.</title>
        <authorList>
            <person name="Barrero R.A."/>
            <person name="Guerrero F.D."/>
            <person name="Moolhuijzen P."/>
            <person name="Goolsby J.A."/>
            <person name="Tidwell J."/>
            <person name="Bellgard S.E."/>
            <person name="Bellgard M.I."/>
        </authorList>
    </citation>
    <scope>NUCLEOTIDE SEQUENCE</scope>
    <source>
        <tissue evidence="1">Shoot tissue taken approximately 20 cm above the soil surface</tissue>
    </source>
</reference>
<dbReference type="AlphaFoldDB" id="A0A0A9HDZ4"/>
<organism evidence="1">
    <name type="scientific">Arundo donax</name>
    <name type="common">Giant reed</name>
    <name type="synonym">Donax arundinaceus</name>
    <dbReference type="NCBI Taxonomy" id="35708"/>
    <lineage>
        <taxon>Eukaryota</taxon>
        <taxon>Viridiplantae</taxon>
        <taxon>Streptophyta</taxon>
        <taxon>Embryophyta</taxon>
        <taxon>Tracheophyta</taxon>
        <taxon>Spermatophyta</taxon>
        <taxon>Magnoliopsida</taxon>
        <taxon>Liliopsida</taxon>
        <taxon>Poales</taxon>
        <taxon>Poaceae</taxon>
        <taxon>PACMAD clade</taxon>
        <taxon>Arundinoideae</taxon>
        <taxon>Arundineae</taxon>
        <taxon>Arundo</taxon>
    </lineage>
</organism>
<proteinExistence type="predicted"/>
<name>A0A0A9HDZ4_ARUDO</name>